<gene>
    <name evidence="2" type="ORF">EL17_20420</name>
</gene>
<dbReference type="InterPro" id="IPR016181">
    <property type="entry name" value="Acyl_CoA_acyltransferase"/>
</dbReference>
<reference evidence="2 3" key="1">
    <citation type="submission" date="2014-04" db="EMBL/GenBank/DDBJ databases">
        <title>Characterization and application of a salt tolerant electro-active bacterium.</title>
        <authorList>
            <person name="Yang L."/>
            <person name="Wei S."/>
            <person name="Tay Q.X.M."/>
        </authorList>
    </citation>
    <scope>NUCLEOTIDE SEQUENCE [LARGE SCALE GENOMIC DNA]</scope>
    <source>
        <strain evidence="2 3">LY1</strain>
    </source>
</reference>
<comment type="caution">
    <text evidence="2">The sequence shown here is derived from an EMBL/GenBank/DDBJ whole genome shotgun (WGS) entry which is preliminary data.</text>
</comment>
<protein>
    <recommendedName>
        <fullName evidence="1">N-acetyltransferase domain-containing protein</fullName>
    </recommendedName>
</protein>
<dbReference type="STRING" id="1048983.EL17_20420"/>
<evidence type="ECO:0000313" key="3">
    <source>
        <dbReference type="Proteomes" id="UP000027821"/>
    </source>
</evidence>
<proteinExistence type="predicted"/>
<dbReference type="SUPFAM" id="SSF55729">
    <property type="entry name" value="Acyl-CoA N-acyltransferases (Nat)"/>
    <property type="match status" value="1"/>
</dbReference>
<dbReference type="PANTHER" id="PTHR43451">
    <property type="entry name" value="ACETYLTRANSFERASE (GNAT) FAMILY PROTEIN"/>
    <property type="match status" value="1"/>
</dbReference>
<organism evidence="2 3">
    <name type="scientific">Anditalea andensis</name>
    <dbReference type="NCBI Taxonomy" id="1048983"/>
    <lineage>
        <taxon>Bacteria</taxon>
        <taxon>Pseudomonadati</taxon>
        <taxon>Bacteroidota</taxon>
        <taxon>Cytophagia</taxon>
        <taxon>Cytophagales</taxon>
        <taxon>Cytophagaceae</taxon>
        <taxon>Anditalea</taxon>
    </lineage>
</organism>
<dbReference type="OrthoDB" id="424368at2"/>
<dbReference type="Proteomes" id="UP000027821">
    <property type="component" value="Unassembled WGS sequence"/>
</dbReference>
<dbReference type="PROSITE" id="PS51186">
    <property type="entry name" value="GNAT"/>
    <property type="match status" value="1"/>
</dbReference>
<feature type="domain" description="N-acetyltransferase" evidence="1">
    <location>
        <begin position="6"/>
        <end position="159"/>
    </location>
</feature>
<dbReference type="PANTHER" id="PTHR43451:SF1">
    <property type="entry name" value="ACETYLTRANSFERASE"/>
    <property type="match status" value="1"/>
</dbReference>
<dbReference type="Pfam" id="PF13673">
    <property type="entry name" value="Acetyltransf_10"/>
    <property type="match status" value="1"/>
</dbReference>
<sequence length="164" mass="19139">MDNFRTSIRVSNLNDLADIIKLFKETIAVVCKDDYSPEQLKVWTSSTENPDRWIDKIKSHYLLVAELDKELIGIASLDNRDYIDLLFVHKDYQRKGIANRLYSEIENEAIKRKITSLYADVSITAKLFFQKIGYEILKEQKNNKEGVEIINYKMKKQLSNSNSL</sequence>
<dbReference type="AlphaFoldDB" id="A0A074KW95"/>
<name>A0A074KW95_9BACT</name>
<accession>A0A074KW95</accession>
<dbReference type="InterPro" id="IPR052564">
    <property type="entry name" value="N-acetyltrans/Recomb-assoc"/>
</dbReference>
<dbReference type="InterPro" id="IPR000182">
    <property type="entry name" value="GNAT_dom"/>
</dbReference>
<keyword evidence="3" id="KW-1185">Reference proteome</keyword>
<dbReference type="RefSeq" id="WP_035078839.1">
    <property type="nucleotide sequence ID" value="NZ_JMIH01000034.1"/>
</dbReference>
<evidence type="ECO:0000259" key="1">
    <source>
        <dbReference type="PROSITE" id="PS51186"/>
    </source>
</evidence>
<dbReference type="GO" id="GO:0016747">
    <property type="term" value="F:acyltransferase activity, transferring groups other than amino-acyl groups"/>
    <property type="evidence" value="ECO:0007669"/>
    <property type="project" value="InterPro"/>
</dbReference>
<dbReference type="eggNOG" id="COG1247">
    <property type="taxonomic scope" value="Bacteria"/>
</dbReference>
<evidence type="ECO:0000313" key="2">
    <source>
        <dbReference type="EMBL" id="KEO71888.1"/>
    </source>
</evidence>
<dbReference type="CDD" id="cd04301">
    <property type="entry name" value="NAT_SF"/>
    <property type="match status" value="1"/>
</dbReference>
<dbReference type="EMBL" id="JMIH01000034">
    <property type="protein sequence ID" value="KEO71888.1"/>
    <property type="molecule type" value="Genomic_DNA"/>
</dbReference>
<dbReference type="Gene3D" id="3.40.630.30">
    <property type="match status" value="1"/>
</dbReference>